<keyword evidence="4" id="KW-0479">Metal-binding</keyword>
<proteinExistence type="predicted"/>
<reference evidence="11 12" key="1">
    <citation type="submission" date="2024-01" db="EMBL/GenBank/DDBJ databases">
        <title>Genome assemblies of Stephania.</title>
        <authorList>
            <person name="Yang L."/>
        </authorList>
    </citation>
    <scope>NUCLEOTIDE SEQUENCE [LARGE SCALE GENOMIC DNA]</scope>
    <source>
        <strain evidence="11">JXDWG</strain>
        <tissue evidence="11">Leaf</tissue>
    </source>
</reference>
<evidence type="ECO:0000256" key="3">
    <source>
        <dbReference type="ARBA" id="ARBA00022679"/>
    </source>
</evidence>
<accession>A0AAP0J5Z7</accession>
<evidence type="ECO:0000256" key="5">
    <source>
        <dbReference type="ARBA" id="ARBA00022771"/>
    </source>
</evidence>
<dbReference type="AlphaFoldDB" id="A0AAP0J5Z7"/>
<dbReference type="EMBL" id="JBBNAG010000006">
    <property type="protein sequence ID" value="KAK9126796.1"/>
    <property type="molecule type" value="Genomic_DNA"/>
</dbReference>
<keyword evidence="7" id="KW-0862">Zinc</keyword>
<dbReference type="EC" id="2.3.2.27" evidence="2"/>
<comment type="caution">
    <text evidence="11">The sequence shown here is derived from an EMBL/GenBank/DDBJ whole genome shotgun (WGS) entry which is preliminary data.</text>
</comment>
<evidence type="ECO:0000256" key="4">
    <source>
        <dbReference type="ARBA" id="ARBA00022723"/>
    </source>
</evidence>
<keyword evidence="12" id="KW-1185">Reference proteome</keyword>
<name>A0AAP0J5Z7_9MAGN</name>
<evidence type="ECO:0000256" key="6">
    <source>
        <dbReference type="ARBA" id="ARBA00022786"/>
    </source>
</evidence>
<feature type="domain" description="RING-type" evidence="10">
    <location>
        <begin position="493"/>
        <end position="535"/>
    </location>
</feature>
<dbReference type="InterPro" id="IPR001841">
    <property type="entry name" value="Znf_RING"/>
</dbReference>
<evidence type="ECO:0000256" key="1">
    <source>
        <dbReference type="ARBA" id="ARBA00000900"/>
    </source>
</evidence>
<dbReference type="GO" id="GO:0061630">
    <property type="term" value="F:ubiquitin protein ligase activity"/>
    <property type="evidence" value="ECO:0007669"/>
    <property type="project" value="UniProtKB-EC"/>
</dbReference>
<dbReference type="GO" id="GO:0008270">
    <property type="term" value="F:zinc ion binding"/>
    <property type="evidence" value="ECO:0007669"/>
    <property type="project" value="UniProtKB-KW"/>
</dbReference>
<evidence type="ECO:0000256" key="8">
    <source>
        <dbReference type="PROSITE-ProRule" id="PRU00175"/>
    </source>
</evidence>
<dbReference type="PROSITE" id="PS50089">
    <property type="entry name" value="ZF_RING_2"/>
    <property type="match status" value="1"/>
</dbReference>
<evidence type="ECO:0000313" key="12">
    <source>
        <dbReference type="Proteomes" id="UP001419268"/>
    </source>
</evidence>
<dbReference type="InterPro" id="IPR045191">
    <property type="entry name" value="MBR1/2-like"/>
</dbReference>
<dbReference type="InterPro" id="IPR013083">
    <property type="entry name" value="Znf_RING/FYVE/PHD"/>
</dbReference>
<organism evidence="11 12">
    <name type="scientific">Stephania cephalantha</name>
    <dbReference type="NCBI Taxonomy" id="152367"/>
    <lineage>
        <taxon>Eukaryota</taxon>
        <taxon>Viridiplantae</taxon>
        <taxon>Streptophyta</taxon>
        <taxon>Embryophyta</taxon>
        <taxon>Tracheophyta</taxon>
        <taxon>Spermatophyta</taxon>
        <taxon>Magnoliopsida</taxon>
        <taxon>Ranunculales</taxon>
        <taxon>Menispermaceae</taxon>
        <taxon>Menispermoideae</taxon>
        <taxon>Cissampelideae</taxon>
        <taxon>Stephania</taxon>
    </lineage>
</organism>
<dbReference type="Gene3D" id="3.30.40.10">
    <property type="entry name" value="Zinc/RING finger domain, C3HC4 (zinc finger)"/>
    <property type="match status" value="1"/>
</dbReference>
<sequence>MGHRNSFRSSQMFEMEHNQNPNNGHEEHPYSRIGAARAGESGPIFFPAENMSTRASHWNAGLASAEYPSTSIGMEFPHHQSSAQSTFYDPFMNSSAAGTFCLAPQNFSDCPSSSYRGHRHGVDDIDNSMLVNGRGPCKRKSPVPPAVCERPGSSSYHMAGPSSDFSASSNLQPEKLTLGSHSRAWDPMRMIPNYREIGGPSVGESSQRNVRSRSALDLEMNLAMTHLSNDPYHHPHPSVHPLNDTGTGVACVSASATTHDWNQINASAAGCGIIMPFGGLNHNMDQFPVVGSSGNGSMELSGHQHGIALNRNSVAPLHGLHGSALHAGRGGCSSSAQRSLPGFRVPTSYSRPGYMSHEDGLNPSPDFYSSRHPIPVSTIGWRGSERNGRSRIFCERMRLLSDDGNIHDRFYPESFMTLMDRATRSLMDQHRDMRLDVDSMSYEKPHTVGLKQELLALEERIGNVSTGLSEYSISKCLKDLVYHPSQLLDERNCAICLEEYQTGEKIGMLINCSHNYHVSCIKKWLLIKNVCPICKGSAMEDNLNK</sequence>
<dbReference type="SMART" id="SM00184">
    <property type="entry name" value="RING"/>
    <property type="match status" value="1"/>
</dbReference>
<feature type="region of interest" description="Disordered" evidence="9">
    <location>
        <begin position="135"/>
        <end position="171"/>
    </location>
</feature>
<evidence type="ECO:0000256" key="2">
    <source>
        <dbReference type="ARBA" id="ARBA00012483"/>
    </source>
</evidence>
<evidence type="ECO:0000259" key="10">
    <source>
        <dbReference type="PROSITE" id="PS50089"/>
    </source>
</evidence>
<keyword evidence="6" id="KW-0833">Ubl conjugation pathway</keyword>
<dbReference type="Proteomes" id="UP001419268">
    <property type="component" value="Unassembled WGS sequence"/>
</dbReference>
<dbReference type="SUPFAM" id="SSF57850">
    <property type="entry name" value="RING/U-box"/>
    <property type="match status" value="1"/>
</dbReference>
<dbReference type="Pfam" id="PF13639">
    <property type="entry name" value="zf-RING_2"/>
    <property type="match status" value="1"/>
</dbReference>
<gene>
    <name evidence="11" type="ORF">Scep_015642</name>
</gene>
<protein>
    <recommendedName>
        <fullName evidence="2">RING-type E3 ubiquitin transferase</fullName>
        <ecNumber evidence="2">2.3.2.27</ecNumber>
    </recommendedName>
</protein>
<keyword evidence="3" id="KW-0808">Transferase</keyword>
<comment type="catalytic activity">
    <reaction evidence="1">
        <text>S-ubiquitinyl-[E2 ubiquitin-conjugating enzyme]-L-cysteine + [acceptor protein]-L-lysine = [E2 ubiquitin-conjugating enzyme]-L-cysteine + N(6)-ubiquitinyl-[acceptor protein]-L-lysine.</text>
        <dbReference type="EC" id="2.3.2.27"/>
    </reaction>
</comment>
<evidence type="ECO:0000313" key="11">
    <source>
        <dbReference type="EMBL" id="KAK9126796.1"/>
    </source>
</evidence>
<dbReference type="PANTHER" id="PTHR22937">
    <property type="entry name" value="E3 UBIQUITIN-PROTEIN LIGASE RNF165"/>
    <property type="match status" value="1"/>
</dbReference>
<dbReference type="CDD" id="cd16469">
    <property type="entry name" value="RING-H2_RNF24-like"/>
    <property type="match status" value="1"/>
</dbReference>
<evidence type="ECO:0000256" key="9">
    <source>
        <dbReference type="SAM" id="MobiDB-lite"/>
    </source>
</evidence>
<keyword evidence="5 8" id="KW-0863">Zinc-finger</keyword>
<evidence type="ECO:0000256" key="7">
    <source>
        <dbReference type="ARBA" id="ARBA00022833"/>
    </source>
</evidence>
<dbReference type="PANTHER" id="PTHR22937:SF65">
    <property type="entry name" value="E3 UBIQUITIN-PROTEIN LIGASE ARK2C"/>
    <property type="match status" value="1"/>
</dbReference>